<organism evidence="2 3">
    <name type="scientific">Cuscuta australis</name>
    <dbReference type="NCBI Taxonomy" id="267555"/>
    <lineage>
        <taxon>Eukaryota</taxon>
        <taxon>Viridiplantae</taxon>
        <taxon>Streptophyta</taxon>
        <taxon>Embryophyta</taxon>
        <taxon>Tracheophyta</taxon>
        <taxon>Spermatophyta</taxon>
        <taxon>Magnoliopsida</taxon>
        <taxon>eudicotyledons</taxon>
        <taxon>Gunneridae</taxon>
        <taxon>Pentapetalae</taxon>
        <taxon>asterids</taxon>
        <taxon>lamiids</taxon>
        <taxon>Solanales</taxon>
        <taxon>Convolvulaceae</taxon>
        <taxon>Cuscuteae</taxon>
        <taxon>Cuscuta</taxon>
        <taxon>Cuscuta subgen. Grammica</taxon>
        <taxon>Cuscuta sect. Cleistogrammica</taxon>
    </lineage>
</organism>
<protein>
    <submittedName>
        <fullName evidence="2">Uncharacterized protein</fullName>
    </submittedName>
</protein>
<evidence type="ECO:0000313" key="3">
    <source>
        <dbReference type="Proteomes" id="UP000249390"/>
    </source>
</evidence>
<sequence length="152" mass="17348">MQTCGRKKKVQRKIPERLMGYAEPRIHTRIWKRINFFFHFFGSSLKAGHSMVVMYLFLSLGVLISTSTDGDGSQVGSIPLQYVFGNSSGWGFSSFFCRYGLSSLVFGYHRLCTFRLVATPYPLAPGFTLHTNSSLKNVLYFDFTKFKKSVEK</sequence>
<name>A0A328DIT2_9ASTE</name>
<dbReference type="Proteomes" id="UP000249390">
    <property type="component" value="Unassembled WGS sequence"/>
</dbReference>
<dbReference type="EMBL" id="NQVE01000131">
    <property type="protein sequence ID" value="RAL45537.1"/>
    <property type="molecule type" value="Genomic_DNA"/>
</dbReference>
<reference evidence="2 3" key="1">
    <citation type="submission" date="2018-06" db="EMBL/GenBank/DDBJ databases">
        <title>The Genome of Cuscuta australis (Dodder) Provides Insight into the Evolution of Plant Parasitism.</title>
        <authorList>
            <person name="Liu H."/>
        </authorList>
    </citation>
    <scope>NUCLEOTIDE SEQUENCE [LARGE SCALE GENOMIC DNA]</scope>
    <source>
        <strain evidence="3">cv. Yunnan</strain>
        <tissue evidence="2">Vines</tissue>
    </source>
</reference>
<evidence type="ECO:0000313" key="2">
    <source>
        <dbReference type="EMBL" id="RAL45537.1"/>
    </source>
</evidence>
<evidence type="ECO:0000256" key="1">
    <source>
        <dbReference type="SAM" id="Phobius"/>
    </source>
</evidence>
<dbReference type="AlphaFoldDB" id="A0A328DIT2"/>
<proteinExistence type="predicted"/>
<keyword evidence="1" id="KW-1133">Transmembrane helix</keyword>
<keyword evidence="1" id="KW-0472">Membrane</keyword>
<gene>
    <name evidence="2" type="ORF">DM860_016029</name>
</gene>
<feature type="transmembrane region" description="Helical" evidence="1">
    <location>
        <begin position="36"/>
        <end position="58"/>
    </location>
</feature>
<accession>A0A328DIT2</accession>
<comment type="caution">
    <text evidence="2">The sequence shown here is derived from an EMBL/GenBank/DDBJ whole genome shotgun (WGS) entry which is preliminary data.</text>
</comment>
<keyword evidence="3" id="KW-1185">Reference proteome</keyword>
<keyword evidence="1" id="KW-0812">Transmembrane</keyword>